<dbReference type="Proteomes" id="UP000515121">
    <property type="component" value="Unplaced"/>
</dbReference>
<organism evidence="1 2">
    <name type="scientific">Durio zibethinus</name>
    <name type="common">Durian</name>
    <dbReference type="NCBI Taxonomy" id="66656"/>
    <lineage>
        <taxon>Eukaryota</taxon>
        <taxon>Viridiplantae</taxon>
        <taxon>Streptophyta</taxon>
        <taxon>Embryophyta</taxon>
        <taxon>Tracheophyta</taxon>
        <taxon>Spermatophyta</taxon>
        <taxon>Magnoliopsida</taxon>
        <taxon>eudicotyledons</taxon>
        <taxon>Gunneridae</taxon>
        <taxon>Pentapetalae</taxon>
        <taxon>rosids</taxon>
        <taxon>malvids</taxon>
        <taxon>Malvales</taxon>
        <taxon>Malvaceae</taxon>
        <taxon>Helicteroideae</taxon>
        <taxon>Durio</taxon>
    </lineage>
</organism>
<evidence type="ECO:0000313" key="1">
    <source>
        <dbReference type="Proteomes" id="UP000515121"/>
    </source>
</evidence>
<dbReference type="RefSeq" id="XP_022777303.1">
    <property type="nucleotide sequence ID" value="XM_022921568.1"/>
</dbReference>
<keyword evidence="1" id="KW-1185">Reference proteome</keyword>
<dbReference type="GeneID" id="111318691"/>
<dbReference type="PANTHER" id="PTHR48054">
    <property type="entry name" value="RECEPTOR KINASE-LIKE PROTEIN XA21"/>
    <property type="match status" value="1"/>
</dbReference>
<dbReference type="InterPro" id="IPR001611">
    <property type="entry name" value="Leu-rich_rpt"/>
</dbReference>
<dbReference type="Pfam" id="PF13855">
    <property type="entry name" value="LRR_8"/>
    <property type="match status" value="1"/>
</dbReference>
<dbReference type="SUPFAM" id="SSF52058">
    <property type="entry name" value="L domain-like"/>
    <property type="match status" value="1"/>
</dbReference>
<name>A0A6P6BJS2_DURZI</name>
<evidence type="ECO:0000313" key="2">
    <source>
        <dbReference type="RefSeq" id="XP_022777303.1"/>
    </source>
</evidence>
<gene>
    <name evidence="2" type="primary">LOC111318691</name>
</gene>
<dbReference type="PANTHER" id="PTHR48054:SF82">
    <property type="entry name" value="LRR RECEPTOR-LIKE SERINE_THREONINE-PROTEIN KINASE FLS2"/>
    <property type="match status" value="1"/>
</dbReference>
<protein>
    <submittedName>
        <fullName evidence="2">Receptor-like protein 12 isoform X3</fullName>
    </submittedName>
</protein>
<dbReference type="InterPro" id="IPR052592">
    <property type="entry name" value="LRR-RLK"/>
</dbReference>
<dbReference type="Pfam" id="PF00560">
    <property type="entry name" value="LRR_1"/>
    <property type="match status" value="1"/>
</dbReference>
<reference evidence="2" key="1">
    <citation type="submission" date="2025-08" db="UniProtKB">
        <authorList>
            <consortium name="RefSeq"/>
        </authorList>
    </citation>
    <scope>IDENTIFICATION</scope>
    <source>
        <tissue evidence="2">Fruit stalk</tissue>
    </source>
</reference>
<proteinExistence type="predicted"/>
<dbReference type="AlphaFoldDB" id="A0A6P6BJS2"/>
<dbReference type="InterPro" id="IPR032675">
    <property type="entry name" value="LRR_dom_sf"/>
</dbReference>
<dbReference type="Gene3D" id="3.80.10.10">
    <property type="entry name" value="Ribonuclease Inhibitor"/>
    <property type="match status" value="1"/>
</dbReference>
<sequence length="170" mass="18713">MDYRVISLMIFVTIFPNLRFNGFIPRSIGNLTRIKEICLGGNSFQGEIPWEIGNLSSLEIFTAENNRVLTGGIPSSIFNISSLTQLFFNNSLSCGLPDNMCNHLSKLEVLDVTFNGFTGHNPSSVGECSNLRNLSLSTNRFNGTIPRSIGNLTSLKGLSLRENDLTGKCF</sequence>
<accession>A0A6P6BJS2</accession>